<comment type="caution">
    <text evidence="1">The sequence shown here is derived from an EMBL/GenBank/DDBJ whole genome shotgun (WGS) entry which is preliminary data.</text>
</comment>
<proteinExistence type="predicted"/>
<accession>A0AA35SWB2</accession>
<evidence type="ECO:0000313" key="2">
    <source>
        <dbReference type="Proteomes" id="UP001174909"/>
    </source>
</evidence>
<dbReference type="Proteomes" id="UP001174909">
    <property type="component" value="Unassembled WGS sequence"/>
</dbReference>
<protein>
    <submittedName>
        <fullName evidence="1">Uncharacterized protein</fullName>
    </submittedName>
</protein>
<gene>
    <name evidence="1" type="ORF">GBAR_LOCUS20851</name>
</gene>
<sequence length="127" mass="14689">MHVAHKVGLDLMKHMLIKVDGKELTKADIEIAQECCSKFDNFEMVPKMENWKDHVDIDKMLKKAIDECLANGNVSEETWRSLSSQPRVREIVMCLKKDYWPPVVSQRVQVLKQIANPSNPAQNLWDI</sequence>
<dbReference type="EMBL" id="CASHTH010002923">
    <property type="protein sequence ID" value="CAI8037310.1"/>
    <property type="molecule type" value="Genomic_DNA"/>
</dbReference>
<evidence type="ECO:0000313" key="1">
    <source>
        <dbReference type="EMBL" id="CAI8037310.1"/>
    </source>
</evidence>
<reference evidence="1" key="1">
    <citation type="submission" date="2023-03" db="EMBL/GenBank/DDBJ databases">
        <authorList>
            <person name="Steffen K."/>
            <person name="Cardenas P."/>
        </authorList>
    </citation>
    <scope>NUCLEOTIDE SEQUENCE</scope>
</reference>
<dbReference type="AlphaFoldDB" id="A0AA35SWB2"/>
<name>A0AA35SWB2_GEOBA</name>
<keyword evidence="2" id="KW-1185">Reference proteome</keyword>
<organism evidence="1 2">
    <name type="scientific">Geodia barretti</name>
    <name type="common">Barrett's horny sponge</name>
    <dbReference type="NCBI Taxonomy" id="519541"/>
    <lineage>
        <taxon>Eukaryota</taxon>
        <taxon>Metazoa</taxon>
        <taxon>Porifera</taxon>
        <taxon>Demospongiae</taxon>
        <taxon>Heteroscleromorpha</taxon>
        <taxon>Tetractinellida</taxon>
        <taxon>Astrophorina</taxon>
        <taxon>Geodiidae</taxon>
        <taxon>Geodia</taxon>
    </lineage>
</organism>